<proteinExistence type="predicted"/>
<feature type="non-terminal residue" evidence="1">
    <location>
        <position position="64"/>
    </location>
</feature>
<accession>A0AAD9RGP4</accession>
<dbReference type="AlphaFoldDB" id="A0AAD9RGP4"/>
<gene>
    <name evidence="1" type="ORF">KPH14_003277</name>
</gene>
<keyword evidence="2" id="KW-1185">Reference proteome</keyword>
<organism evidence="1 2">
    <name type="scientific">Odynerus spinipes</name>
    <dbReference type="NCBI Taxonomy" id="1348599"/>
    <lineage>
        <taxon>Eukaryota</taxon>
        <taxon>Metazoa</taxon>
        <taxon>Ecdysozoa</taxon>
        <taxon>Arthropoda</taxon>
        <taxon>Hexapoda</taxon>
        <taxon>Insecta</taxon>
        <taxon>Pterygota</taxon>
        <taxon>Neoptera</taxon>
        <taxon>Endopterygota</taxon>
        <taxon>Hymenoptera</taxon>
        <taxon>Apocrita</taxon>
        <taxon>Aculeata</taxon>
        <taxon>Vespoidea</taxon>
        <taxon>Vespidae</taxon>
        <taxon>Eumeninae</taxon>
        <taxon>Odynerus</taxon>
    </lineage>
</organism>
<evidence type="ECO:0000313" key="2">
    <source>
        <dbReference type="Proteomes" id="UP001258017"/>
    </source>
</evidence>
<reference evidence="1" key="2">
    <citation type="journal article" date="2023" name="Commun. Biol.">
        <title>Intrasexual cuticular hydrocarbon dimorphism in a wasp sheds light on hydrocarbon biosynthesis genes in Hymenoptera.</title>
        <authorList>
            <person name="Moris V.C."/>
            <person name="Podsiadlowski L."/>
            <person name="Martin S."/>
            <person name="Oeyen J.P."/>
            <person name="Donath A."/>
            <person name="Petersen M."/>
            <person name="Wilbrandt J."/>
            <person name="Misof B."/>
            <person name="Liedtke D."/>
            <person name="Thamm M."/>
            <person name="Scheiner R."/>
            <person name="Schmitt T."/>
            <person name="Niehuis O."/>
        </authorList>
    </citation>
    <scope>NUCLEOTIDE SEQUENCE</scope>
    <source>
        <strain evidence="1">GBR_01_08_01A</strain>
    </source>
</reference>
<name>A0AAD9RGP4_9HYME</name>
<comment type="caution">
    <text evidence="1">The sequence shown here is derived from an EMBL/GenBank/DDBJ whole genome shotgun (WGS) entry which is preliminary data.</text>
</comment>
<dbReference type="Proteomes" id="UP001258017">
    <property type="component" value="Unassembled WGS sequence"/>
</dbReference>
<sequence length="64" mass="7551">NLPKETTDGAGVSSRSQQDHRKWQYTFEIKNEVDHCDCWYAGSSFMTIFRLQVTYNRSVITKYL</sequence>
<protein>
    <submittedName>
        <fullName evidence="1">Uncharacterized protein</fullName>
    </submittedName>
</protein>
<evidence type="ECO:0000313" key="1">
    <source>
        <dbReference type="EMBL" id="KAK2579419.1"/>
    </source>
</evidence>
<reference evidence="1" key="1">
    <citation type="submission" date="2021-08" db="EMBL/GenBank/DDBJ databases">
        <authorList>
            <person name="Misof B."/>
            <person name="Oliver O."/>
            <person name="Podsiadlowski L."/>
            <person name="Donath A."/>
            <person name="Peters R."/>
            <person name="Mayer C."/>
            <person name="Rust J."/>
            <person name="Gunkel S."/>
            <person name="Lesny P."/>
            <person name="Martin S."/>
            <person name="Oeyen J.P."/>
            <person name="Petersen M."/>
            <person name="Panagiotis P."/>
            <person name="Wilbrandt J."/>
            <person name="Tanja T."/>
        </authorList>
    </citation>
    <scope>NUCLEOTIDE SEQUENCE</scope>
    <source>
        <strain evidence="1">GBR_01_08_01A</strain>
        <tissue evidence="1">Thorax + abdomen</tissue>
    </source>
</reference>
<dbReference type="EMBL" id="JAIFRP010000090">
    <property type="protein sequence ID" value="KAK2579419.1"/>
    <property type="molecule type" value="Genomic_DNA"/>
</dbReference>